<evidence type="ECO:0000313" key="7">
    <source>
        <dbReference type="Proteomes" id="UP000193391"/>
    </source>
</evidence>
<evidence type="ECO:0000256" key="4">
    <source>
        <dbReference type="ARBA" id="ARBA00022729"/>
    </source>
</evidence>
<keyword evidence="3" id="KW-0813">Transport</keyword>
<dbReference type="AlphaFoldDB" id="A0A1Y2KYV0"/>
<gene>
    <name evidence="6" type="ORF">TMES_17980</name>
</gene>
<name>A0A1Y2KYV0_9PROT</name>
<comment type="similarity">
    <text evidence="2">Belongs to the bacterial solute-binding protein 1 family.</text>
</comment>
<reference evidence="6 7" key="1">
    <citation type="submission" date="2014-03" db="EMBL/GenBank/DDBJ databases">
        <title>The draft genome sequence of Thalassospira mesophila JCM 18969.</title>
        <authorList>
            <person name="Lai Q."/>
            <person name="Shao Z."/>
        </authorList>
    </citation>
    <scope>NUCLEOTIDE SEQUENCE [LARGE SCALE GENOMIC DNA]</scope>
    <source>
        <strain evidence="6 7">JCM 18969</strain>
    </source>
</reference>
<evidence type="ECO:0000256" key="3">
    <source>
        <dbReference type="ARBA" id="ARBA00022448"/>
    </source>
</evidence>
<keyword evidence="4 5" id="KW-0732">Signal</keyword>
<dbReference type="SUPFAM" id="SSF53850">
    <property type="entry name" value="Periplasmic binding protein-like II"/>
    <property type="match status" value="1"/>
</dbReference>
<evidence type="ECO:0000256" key="1">
    <source>
        <dbReference type="ARBA" id="ARBA00004418"/>
    </source>
</evidence>
<dbReference type="RefSeq" id="WP_085585144.1">
    <property type="nucleotide sequence ID" value="NZ_JFKA01000011.1"/>
</dbReference>
<dbReference type="PANTHER" id="PTHR43649:SF34">
    <property type="entry name" value="ABC TRANSPORTER PERIPLASMIC-BINDING PROTEIN YCJN-RELATED"/>
    <property type="match status" value="1"/>
</dbReference>
<dbReference type="EMBL" id="JFKA01000011">
    <property type="protein sequence ID" value="OSQ36387.1"/>
    <property type="molecule type" value="Genomic_DNA"/>
</dbReference>
<dbReference type="InterPro" id="IPR006059">
    <property type="entry name" value="SBP"/>
</dbReference>
<dbReference type="STRING" id="1293891.TMES_17980"/>
<dbReference type="Pfam" id="PF01547">
    <property type="entry name" value="SBP_bac_1"/>
    <property type="match status" value="1"/>
</dbReference>
<accession>A0A1Y2KYV0</accession>
<dbReference type="InterPro" id="IPR050490">
    <property type="entry name" value="Bact_solute-bd_prot1"/>
</dbReference>
<comment type="subcellular location">
    <subcellularLocation>
        <location evidence="1">Periplasm</location>
    </subcellularLocation>
</comment>
<evidence type="ECO:0000313" key="6">
    <source>
        <dbReference type="EMBL" id="OSQ36387.1"/>
    </source>
</evidence>
<evidence type="ECO:0000256" key="2">
    <source>
        <dbReference type="ARBA" id="ARBA00008520"/>
    </source>
</evidence>
<dbReference type="Gene3D" id="3.40.190.10">
    <property type="entry name" value="Periplasmic binding protein-like II"/>
    <property type="match status" value="2"/>
</dbReference>
<proteinExistence type="inferred from homology"/>
<dbReference type="Proteomes" id="UP000193391">
    <property type="component" value="Unassembled WGS sequence"/>
</dbReference>
<dbReference type="PANTHER" id="PTHR43649">
    <property type="entry name" value="ARABINOSE-BINDING PROTEIN-RELATED"/>
    <property type="match status" value="1"/>
</dbReference>
<feature type="signal peptide" evidence="5">
    <location>
        <begin position="1"/>
        <end position="26"/>
    </location>
</feature>
<evidence type="ECO:0000256" key="5">
    <source>
        <dbReference type="SAM" id="SignalP"/>
    </source>
</evidence>
<comment type="caution">
    <text evidence="6">The sequence shown here is derived from an EMBL/GenBank/DDBJ whole genome shotgun (WGS) entry which is preliminary data.</text>
</comment>
<protein>
    <submittedName>
        <fullName evidence="6">ABC transporter substrate-binding protein</fullName>
    </submittedName>
</protein>
<dbReference type="GO" id="GO:0042597">
    <property type="term" value="C:periplasmic space"/>
    <property type="evidence" value="ECO:0007669"/>
    <property type="project" value="UniProtKB-SubCell"/>
</dbReference>
<organism evidence="6 7">
    <name type="scientific">Thalassospira mesophila</name>
    <dbReference type="NCBI Taxonomy" id="1293891"/>
    <lineage>
        <taxon>Bacteria</taxon>
        <taxon>Pseudomonadati</taxon>
        <taxon>Pseudomonadota</taxon>
        <taxon>Alphaproteobacteria</taxon>
        <taxon>Rhodospirillales</taxon>
        <taxon>Thalassospiraceae</taxon>
        <taxon>Thalassospira</taxon>
    </lineage>
</organism>
<dbReference type="OrthoDB" id="9808332at2"/>
<sequence length="424" mass="45177">MKRRTFMAALAATAMLQVGVSGAALADDAKPLDGQHLSVLLPPWGTFPKEMTDQFTAETGVMLDSQTLGWDEIHTKIVTSMIANTAPASATEVDWSWVGQFGAAGWYGALNDDFSKETIADVPTSKIFNYNGSLLALPYNNDFRVLIYNKTQLEKAGIKQAPKTPDALLAAAKAIKEAKIADYPIGLPLSATEGTSTAWYLLTKAFGGDLFDKDFKPLFLDPKSGGYKALSFEIQALKDGLIDPSSTGLKDVDVQELFKSGKVTFDVAGWAGNLSVYADPSKSQVADDVSAALMPSTTGKTRTIGLPEAIGIPVSAENKDAAKAFIKWMLKPETQINSYNSLGNLPPRLSVLKQLEEDGKLNDGKVLLAQAASVEPLFADGTPGWYPEFSSAVSAAINQAAKGQVSVEDALQQIADAAQSASQQ</sequence>
<feature type="chain" id="PRO_5013390908" evidence="5">
    <location>
        <begin position="27"/>
        <end position="424"/>
    </location>
</feature>
<keyword evidence="7" id="KW-1185">Reference proteome</keyword>